<dbReference type="Pfam" id="PF08543">
    <property type="entry name" value="Phos_pyr_kin"/>
    <property type="match status" value="1"/>
</dbReference>
<dbReference type="FunFam" id="3.40.1190.20:FF:000003">
    <property type="entry name" value="Phosphomethylpyrimidine kinase ThiD"/>
    <property type="match status" value="1"/>
</dbReference>
<dbReference type="InterPro" id="IPR029056">
    <property type="entry name" value="Ribokinase-like"/>
</dbReference>
<dbReference type="EC" id="2.7.4.7" evidence="12"/>
<gene>
    <name evidence="12" type="primary">thiD</name>
    <name evidence="12" type="ORF">F5544_23480</name>
</gene>
<dbReference type="PANTHER" id="PTHR20858:SF17">
    <property type="entry name" value="HYDROXYMETHYLPYRIMIDINE_PHOSPHOMETHYLPYRIMIDINE KINASE THI20-RELATED"/>
    <property type="match status" value="1"/>
</dbReference>
<accession>A0A6G9YGY1</accession>
<name>A0A6G9YGY1_9NOCA</name>
<dbReference type="CDD" id="cd01169">
    <property type="entry name" value="HMPP_kinase"/>
    <property type="match status" value="1"/>
</dbReference>
<keyword evidence="6" id="KW-0547">Nucleotide-binding</keyword>
<keyword evidence="9" id="KW-0784">Thiamine biosynthesis</keyword>
<dbReference type="Proteomes" id="UP000503540">
    <property type="component" value="Chromosome"/>
</dbReference>
<reference evidence="12 13" key="1">
    <citation type="journal article" date="2019" name="ACS Chem. Biol.">
        <title>Identification and Mobilization of a Cryptic Antibiotic Biosynthesis Gene Locus from a Human-Pathogenic Nocardia Isolate.</title>
        <authorList>
            <person name="Herisse M."/>
            <person name="Ishida K."/>
            <person name="Porter J.L."/>
            <person name="Howden B."/>
            <person name="Hertweck C."/>
            <person name="Stinear T.P."/>
            <person name="Pidot S.J."/>
        </authorList>
    </citation>
    <scope>NUCLEOTIDE SEQUENCE [LARGE SCALE GENOMIC DNA]</scope>
    <source>
        <strain evidence="12 13">AUSMDU00012717</strain>
    </source>
</reference>
<organism evidence="12 13">
    <name type="scientific">Nocardia arthritidis</name>
    <dbReference type="NCBI Taxonomy" id="228602"/>
    <lineage>
        <taxon>Bacteria</taxon>
        <taxon>Bacillati</taxon>
        <taxon>Actinomycetota</taxon>
        <taxon>Actinomycetes</taxon>
        <taxon>Mycobacteriales</taxon>
        <taxon>Nocardiaceae</taxon>
        <taxon>Nocardia</taxon>
    </lineage>
</organism>
<comment type="catalytic activity">
    <reaction evidence="2">
        <text>4-amino-2-methyl-5-(phosphooxymethyl)pyrimidine + ATP = 4-amino-2-methyl-5-(diphosphooxymethyl)pyrimidine + ADP</text>
        <dbReference type="Rhea" id="RHEA:19893"/>
        <dbReference type="ChEBI" id="CHEBI:30616"/>
        <dbReference type="ChEBI" id="CHEBI:57841"/>
        <dbReference type="ChEBI" id="CHEBI:58354"/>
        <dbReference type="ChEBI" id="CHEBI:456216"/>
        <dbReference type="EC" id="2.7.4.7"/>
    </reaction>
</comment>
<protein>
    <submittedName>
        <fullName evidence="12">Bifunctional hydroxymethylpyrimidine kinase/phosphomethylpyrimidine kinase</fullName>
        <ecNumber evidence="12">2.7.1.49</ecNumber>
        <ecNumber evidence="12">2.7.4.7</ecNumber>
    </submittedName>
</protein>
<dbReference type="AlphaFoldDB" id="A0A6G9YGY1"/>
<comment type="function">
    <text evidence="3">Catalyzes the phosphorylation of hydroxymethylpyrimidine phosphate (HMP-P) to HMP-PP, and of HMP to HMP-P.</text>
</comment>
<evidence type="ECO:0000256" key="8">
    <source>
        <dbReference type="ARBA" id="ARBA00022840"/>
    </source>
</evidence>
<comment type="pathway">
    <text evidence="4">Cofactor biosynthesis; thiamine diphosphate biosynthesis; 4-amino-2-methyl-5-diphosphomethylpyrimidine from 5-amino-1-(5-phospho-D-ribosyl)imidazole: step 3/3.</text>
</comment>
<dbReference type="GO" id="GO:0005524">
    <property type="term" value="F:ATP binding"/>
    <property type="evidence" value="ECO:0007669"/>
    <property type="project" value="UniProtKB-KW"/>
</dbReference>
<evidence type="ECO:0000259" key="11">
    <source>
        <dbReference type="Pfam" id="PF08543"/>
    </source>
</evidence>
<dbReference type="EMBL" id="CP046172">
    <property type="protein sequence ID" value="QIS12555.1"/>
    <property type="molecule type" value="Genomic_DNA"/>
</dbReference>
<dbReference type="InterPro" id="IPR004399">
    <property type="entry name" value="HMP/HMP-P_kinase_dom"/>
</dbReference>
<evidence type="ECO:0000256" key="9">
    <source>
        <dbReference type="ARBA" id="ARBA00022977"/>
    </source>
</evidence>
<evidence type="ECO:0000256" key="2">
    <source>
        <dbReference type="ARBA" id="ARBA00000565"/>
    </source>
</evidence>
<dbReference type="GO" id="GO:0008902">
    <property type="term" value="F:hydroxymethylpyrimidine kinase activity"/>
    <property type="evidence" value="ECO:0007669"/>
    <property type="project" value="UniProtKB-EC"/>
</dbReference>
<keyword evidence="8" id="KW-0067">ATP-binding</keyword>
<feature type="region of interest" description="Disordered" evidence="10">
    <location>
        <begin position="1"/>
        <end position="22"/>
    </location>
</feature>
<keyword evidence="5 12" id="KW-0808">Transferase</keyword>
<dbReference type="NCBIfam" id="TIGR00097">
    <property type="entry name" value="HMP-P_kinase"/>
    <property type="match status" value="1"/>
</dbReference>
<comment type="catalytic activity">
    <reaction evidence="1">
        <text>4-amino-5-hydroxymethyl-2-methylpyrimidine + ATP = 4-amino-2-methyl-5-(phosphooxymethyl)pyrimidine + ADP + H(+)</text>
        <dbReference type="Rhea" id="RHEA:23096"/>
        <dbReference type="ChEBI" id="CHEBI:15378"/>
        <dbReference type="ChEBI" id="CHEBI:16892"/>
        <dbReference type="ChEBI" id="CHEBI:30616"/>
        <dbReference type="ChEBI" id="CHEBI:58354"/>
        <dbReference type="ChEBI" id="CHEBI:456216"/>
        <dbReference type="EC" id="2.7.1.49"/>
    </reaction>
</comment>
<dbReference type="GO" id="GO:0009228">
    <property type="term" value="P:thiamine biosynthetic process"/>
    <property type="evidence" value="ECO:0007669"/>
    <property type="project" value="UniProtKB-KW"/>
</dbReference>
<dbReference type="GO" id="GO:0009229">
    <property type="term" value="P:thiamine diphosphate biosynthetic process"/>
    <property type="evidence" value="ECO:0007669"/>
    <property type="project" value="UniProtKB-UniPathway"/>
</dbReference>
<evidence type="ECO:0000313" key="13">
    <source>
        <dbReference type="Proteomes" id="UP000503540"/>
    </source>
</evidence>
<evidence type="ECO:0000256" key="3">
    <source>
        <dbReference type="ARBA" id="ARBA00003848"/>
    </source>
</evidence>
<evidence type="ECO:0000256" key="5">
    <source>
        <dbReference type="ARBA" id="ARBA00022679"/>
    </source>
</evidence>
<dbReference type="EC" id="2.7.1.49" evidence="12"/>
<sequence>MRSDIRVGARRAGPRTGAHRRHRIRGGRRVRNGIGAAREAHELSIPGGNARRRAGRLTVPVRHTGNCCPVRLLPLPPDGRTPARVLTIGGTDSGGSAGIQADSRTMALLGVHACVAVAAVTVQNSLRVSDFHEIPPQTVADQVRVVVQDIGIGAAKTGMLASAGIIEAVAEVCGAVGIGGDGTIPLVVDPVAASIHGDPLLHASALDALRHTLIPLATVVTPNLDEVRLLTGIEVVDDRTARRAAESLHTLGQRWTIVKGGHLRTSAFSTDLLYDGEKFHELSAPRIATVHDHGAGDTLATATACAIAHGHDIPSAVALAKEWTTRSLSASYPLGAGHGPVSALWRLREP</sequence>
<keyword evidence="13" id="KW-1185">Reference proteome</keyword>
<evidence type="ECO:0000313" key="12">
    <source>
        <dbReference type="EMBL" id="QIS12555.1"/>
    </source>
</evidence>
<feature type="domain" description="Pyridoxamine kinase/Phosphomethylpyrimidine kinase" evidence="11">
    <location>
        <begin position="92"/>
        <end position="341"/>
    </location>
</feature>
<dbReference type="SUPFAM" id="SSF53613">
    <property type="entry name" value="Ribokinase-like"/>
    <property type="match status" value="1"/>
</dbReference>
<keyword evidence="7 12" id="KW-0418">Kinase</keyword>
<dbReference type="GO" id="GO:0008972">
    <property type="term" value="F:phosphomethylpyrimidine kinase activity"/>
    <property type="evidence" value="ECO:0007669"/>
    <property type="project" value="UniProtKB-EC"/>
</dbReference>
<evidence type="ECO:0000256" key="7">
    <source>
        <dbReference type="ARBA" id="ARBA00022777"/>
    </source>
</evidence>
<dbReference type="Gene3D" id="3.40.1190.20">
    <property type="match status" value="1"/>
</dbReference>
<evidence type="ECO:0000256" key="4">
    <source>
        <dbReference type="ARBA" id="ARBA00004769"/>
    </source>
</evidence>
<proteinExistence type="predicted"/>
<dbReference type="KEGG" id="nah:F5544_23480"/>
<evidence type="ECO:0000256" key="6">
    <source>
        <dbReference type="ARBA" id="ARBA00022741"/>
    </source>
</evidence>
<dbReference type="InterPro" id="IPR013749">
    <property type="entry name" value="PM/HMP-P_kinase-1"/>
</dbReference>
<feature type="compositionally biased region" description="Basic residues" evidence="10">
    <location>
        <begin position="8"/>
        <end position="22"/>
    </location>
</feature>
<dbReference type="PANTHER" id="PTHR20858">
    <property type="entry name" value="PHOSPHOMETHYLPYRIMIDINE KINASE"/>
    <property type="match status" value="1"/>
</dbReference>
<dbReference type="UniPathway" id="UPA00060">
    <property type="reaction ID" value="UER00138"/>
</dbReference>
<evidence type="ECO:0000256" key="1">
    <source>
        <dbReference type="ARBA" id="ARBA00000151"/>
    </source>
</evidence>
<evidence type="ECO:0000256" key="10">
    <source>
        <dbReference type="SAM" id="MobiDB-lite"/>
    </source>
</evidence>
<dbReference type="GO" id="GO:0005829">
    <property type="term" value="C:cytosol"/>
    <property type="evidence" value="ECO:0007669"/>
    <property type="project" value="TreeGrafter"/>
</dbReference>